<dbReference type="GO" id="GO:0008270">
    <property type="term" value="F:zinc ion binding"/>
    <property type="evidence" value="ECO:0007669"/>
    <property type="project" value="UniProtKB-KW"/>
</dbReference>
<gene>
    <name evidence="5" type="ORF">AU210_016498</name>
    <name evidence="4" type="ORF">AU210_016712</name>
</gene>
<dbReference type="EMBL" id="MABQ02000013">
    <property type="protein sequence ID" value="PCD21539.1"/>
    <property type="molecule type" value="Genomic_DNA"/>
</dbReference>
<organism evidence="4 6">
    <name type="scientific">Fusarium oxysporum f. sp. radicis-cucumerinum</name>
    <dbReference type="NCBI Taxonomy" id="327505"/>
    <lineage>
        <taxon>Eukaryota</taxon>
        <taxon>Fungi</taxon>
        <taxon>Dikarya</taxon>
        <taxon>Ascomycota</taxon>
        <taxon>Pezizomycotina</taxon>
        <taxon>Sordariomycetes</taxon>
        <taxon>Hypocreomycetidae</taxon>
        <taxon>Hypocreales</taxon>
        <taxon>Nectriaceae</taxon>
        <taxon>Fusarium</taxon>
        <taxon>Fusarium oxysporum species complex</taxon>
    </lineage>
</organism>
<protein>
    <recommendedName>
        <fullName evidence="3">C2H2-type domain-containing protein</fullName>
    </recommendedName>
</protein>
<accession>A0A2H3FK12</accession>
<dbReference type="AlphaFoldDB" id="A0A2H3FK12"/>
<dbReference type="EMBL" id="MABQ02000019">
    <property type="protein sequence ID" value="PCD20187.1"/>
    <property type="molecule type" value="Genomic_DNA"/>
</dbReference>
<evidence type="ECO:0000313" key="6">
    <source>
        <dbReference type="Proteomes" id="UP000219602"/>
    </source>
</evidence>
<evidence type="ECO:0000313" key="5">
    <source>
        <dbReference type="EMBL" id="PCD21539.1"/>
    </source>
</evidence>
<reference evidence="4 6" key="3">
    <citation type="journal article" date="2017" name="Sci. Rep.">
        <title>A mobile pathogenicity chromosome in Fusarium oxysporum for infection of multiple cucurbit species.</title>
        <authorList>
            <person name="van Dam P."/>
            <person name="Fokkens L."/>
            <person name="Ayukawa Y."/>
            <person name="van der Gragt M."/>
            <person name="Ter Horst A."/>
            <person name="Brankovics B."/>
            <person name="Houterman P.M."/>
            <person name="Arie T."/>
            <person name="Rep M."/>
        </authorList>
    </citation>
    <scope>NUCLEOTIDE SEQUENCE [LARGE SCALE GENOMIC DNA]</scope>
    <source>
        <strain evidence="4 6">Forc016</strain>
    </source>
</reference>
<reference evidence="4" key="2">
    <citation type="submission" date="2016-06" db="EMBL/GenBank/DDBJ databases">
        <authorList>
            <person name="Kjaerup R.B."/>
            <person name="Dalgaard T.S."/>
            <person name="Juul-Madsen H.R."/>
        </authorList>
    </citation>
    <scope>NUCLEOTIDE SEQUENCE</scope>
    <source>
        <strain evidence="4">Forc016</strain>
    </source>
</reference>
<reference evidence="4 6" key="1">
    <citation type="journal article" date="2016" name="Environ. Microbiol.">
        <title>Effector profiles distinguish formae speciales of Fusarium oxysporum.</title>
        <authorList>
            <person name="van Dam P."/>
            <person name="Fokkens L."/>
            <person name="Schmidt S.M."/>
            <person name="Linmans J.H."/>
            <person name="Kistler H.C."/>
            <person name="Ma L.J."/>
            <person name="Rep M."/>
        </authorList>
    </citation>
    <scope>NUCLEOTIDE SEQUENCE [LARGE SCALE GENOMIC DNA]</scope>
    <source>
        <strain evidence="4 6">Forc016</strain>
    </source>
</reference>
<dbReference type="Proteomes" id="UP000219602">
    <property type="component" value="Unassembled WGS sequence"/>
</dbReference>
<dbReference type="Gene3D" id="3.30.160.60">
    <property type="entry name" value="Classic Zinc Finger"/>
    <property type="match status" value="1"/>
</dbReference>
<evidence type="ECO:0000256" key="2">
    <source>
        <dbReference type="SAM" id="MobiDB-lite"/>
    </source>
</evidence>
<dbReference type="SUPFAM" id="SSF57667">
    <property type="entry name" value="beta-beta-alpha zinc fingers"/>
    <property type="match status" value="1"/>
</dbReference>
<keyword evidence="1" id="KW-0479">Metal-binding</keyword>
<dbReference type="SMART" id="SM00355">
    <property type="entry name" value="ZnF_C2H2"/>
    <property type="match status" value="3"/>
</dbReference>
<sequence>MNMDNGFKQWVAMSAAYSPAGQSAQGGEDSRPEHVPEDQDPLINGDSQDGLATSNALPCPECLTLLATKKKYTAHLKKHTRPFKCNVAGCNASFALRKDRDRHTKEQHGSTRWHCNFPGCTYKLARDGAPRKANVERHVRSWHKVRDPAPYCQRR</sequence>
<evidence type="ECO:0000259" key="3">
    <source>
        <dbReference type="PROSITE" id="PS50157"/>
    </source>
</evidence>
<dbReference type="PROSITE" id="PS00028">
    <property type="entry name" value="ZINC_FINGER_C2H2_1"/>
    <property type="match status" value="2"/>
</dbReference>
<evidence type="ECO:0000313" key="4">
    <source>
        <dbReference type="EMBL" id="PCD20187.1"/>
    </source>
</evidence>
<keyword evidence="1" id="KW-0863">Zinc-finger</keyword>
<keyword evidence="1" id="KW-0862">Zinc</keyword>
<comment type="caution">
    <text evidence="4">The sequence shown here is derived from an EMBL/GenBank/DDBJ whole genome shotgun (WGS) entry which is preliminary data.</text>
</comment>
<dbReference type="PANTHER" id="PTHR35391:SF5">
    <property type="entry name" value="DUF6590 DOMAIN-CONTAINING PROTEIN"/>
    <property type="match status" value="1"/>
</dbReference>
<dbReference type="InterPro" id="IPR013087">
    <property type="entry name" value="Znf_C2H2_type"/>
</dbReference>
<proteinExistence type="predicted"/>
<evidence type="ECO:0000256" key="1">
    <source>
        <dbReference type="PROSITE-ProRule" id="PRU00042"/>
    </source>
</evidence>
<name>A0A2H3FK12_FUSOX</name>
<dbReference type="PANTHER" id="PTHR35391">
    <property type="entry name" value="C2H2-TYPE DOMAIN-CONTAINING PROTEIN-RELATED"/>
    <property type="match status" value="1"/>
</dbReference>
<dbReference type="InterPro" id="IPR036236">
    <property type="entry name" value="Znf_C2H2_sf"/>
</dbReference>
<dbReference type="PROSITE" id="PS50157">
    <property type="entry name" value="ZINC_FINGER_C2H2_2"/>
    <property type="match status" value="1"/>
</dbReference>
<feature type="compositionally biased region" description="Basic and acidic residues" evidence="2">
    <location>
        <begin position="28"/>
        <end position="37"/>
    </location>
</feature>
<feature type="region of interest" description="Disordered" evidence="2">
    <location>
        <begin position="18"/>
        <end position="52"/>
    </location>
</feature>
<feature type="domain" description="C2H2-type" evidence="3">
    <location>
        <begin position="83"/>
        <end position="113"/>
    </location>
</feature>